<evidence type="ECO:0000313" key="2">
    <source>
        <dbReference type="EMBL" id="EEH05146.1"/>
    </source>
</evidence>
<evidence type="ECO:0000256" key="1">
    <source>
        <dbReference type="SAM" id="MobiDB-lite"/>
    </source>
</evidence>
<dbReference type="RefSeq" id="XP_045285627.1">
    <property type="nucleotide sequence ID" value="XM_045433314.1"/>
</dbReference>
<dbReference type="EMBL" id="GG663371">
    <property type="protein sequence ID" value="EEH05146.1"/>
    <property type="molecule type" value="Genomic_DNA"/>
</dbReference>
<keyword evidence="3" id="KW-1185">Reference proteome</keyword>
<dbReference type="GeneID" id="69039281"/>
<proteinExistence type="predicted"/>
<name>C0NSY5_AJECG</name>
<sequence>MGLPTDIKYQGNRWSTQVTHQPNDQLNLTKTLNAGSGPFPLIIQVSETSNRAPVHDSPPRPVWAENEERKYEIAYRTRKAEGKPRPIRTKLSPQPSALSLAKPEPSHNILFLESTSMSEPPKCMAIVG</sequence>
<organism evidence="2 3">
    <name type="scientific">Ajellomyces capsulatus (strain G186AR / H82 / ATCC MYA-2454 / RMSCC 2432)</name>
    <name type="common">Darling's disease fungus</name>
    <name type="synonym">Histoplasma capsulatum</name>
    <dbReference type="NCBI Taxonomy" id="447093"/>
    <lineage>
        <taxon>Eukaryota</taxon>
        <taxon>Fungi</taxon>
        <taxon>Dikarya</taxon>
        <taxon>Ascomycota</taxon>
        <taxon>Pezizomycotina</taxon>
        <taxon>Eurotiomycetes</taxon>
        <taxon>Eurotiomycetidae</taxon>
        <taxon>Onygenales</taxon>
        <taxon>Ajellomycetaceae</taxon>
        <taxon>Histoplasma</taxon>
    </lineage>
</organism>
<feature type="region of interest" description="Disordered" evidence="1">
    <location>
        <begin position="77"/>
        <end position="102"/>
    </location>
</feature>
<accession>C0NSY5</accession>
<dbReference type="Proteomes" id="UP000001631">
    <property type="component" value="Unassembled WGS sequence"/>
</dbReference>
<gene>
    <name evidence="2" type="ORF">HCBG_06265</name>
</gene>
<dbReference type="HOGENOM" id="CLU_1958953_0_0_1"/>
<reference evidence="2" key="1">
    <citation type="submission" date="2009-02" db="EMBL/GenBank/DDBJ databases">
        <title>The Genome Sequence of Ajellomyces capsulatus strain G186AR.</title>
        <authorList>
            <consortium name="The Broad Institute Genome Sequencing Platform"/>
            <person name="Champion M."/>
            <person name="Cuomo C."/>
            <person name="Ma L.-J."/>
            <person name="Henn M.R."/>
            <person name="Sil A."/>
            <person name="Goldman B."/>
            <person name="Young S.K."/>
            <person name="Kodira C.D."/>
            <person name="Zeng Q."/>
            <person name="Koehrsen M."/>
            <person name="Alvarado L."/>
            <person name="Berlin A."/>
            <person name="Borenstein D."/>
            <person name="Chen Z."/>
            <person name="Engels R."/>
            <person name="Freedman E."/>
            <person name="Gellesch M."/>
            <person name="Goldberg J."/>
            <person name="Griggs A."/>
            <person name="Gujja S."/>
            <person name="Heiman D."/>
            <person name="Hepburn T."/>
            <person name="Howarth C."/>
            <person name="Jen D."/>
            <person name="Larson L."/>
            <person name="Lewis B."/>
            <person name="Mehta T."/>
            <person name="Park D."/>
            <person name="Pearson M."/>
            <person name="Roberts A."/>
            <person name="Saif S."/>
            <person name="Shea T."/>
            <person name="Shenoy N."/>
            <person name="Sisk P."/>
            <person name="Stolte C."/>
            <person name="Sykes S."/>
            <person name="Walk T."/>
            <person name="White J."/>
            <person name="Yandava C."/>
            <person name="Klein B."/>
            <person name="McEwen J.G."/>
            <person name="Puccia R."/>
            <person name="Goldman G.H."/>
            <person name="Felipe M.S."/>
            <person name="Nino-Vega G."/>
            <person name="San-Blas G."/>
            <person name="Taylor J."/>
            <person name="Mendoza L."/>
            <person name="Galagan J."/>
            <person name="Nusbaum C."/>
            <person name="Birren B."/>
        </authorList>
    </citation>
    <scope>NUCLEOTIDE SEQUENCE</scope>
    <source>
        <strain evidence="2">G186AR</strain>
    </source>
</reference>
<evidence type="ECO:0000313" key="3">
    <source>
        <dbReference type="Proteomes" id="UP000001631"/>
    </source>
</evidence>
<dbReference type="AlphaFoldDB" id="C0NSY5"/>
<protein>
    <submittedName>
        <fullName evidence="2">Uncharacterized protein</fullName>
    </submittedName>
</protein>
<dbReference type="InParanoid" id="C0NSY5"/>